<evidence type="ECO:0000256" key="3">
    <source>
        <dbReference type="ARBA" id="ARBA00023295"/>
    </source>
</evidence>
<dbReference type="Pfam" id="PF22422">
    <property type="entry name" value="MGH1-like_GH"/>
    <property type="match status" value="1"/>
</dbReference>
<dbReference type="GO" id="GO:0006487">
    <property type="term" value="P:protein N-linked glycosylation"/>
    <property type="evidence" value="ECO:0007669"/>
    <property type="project" value="TreeGrafter"/>
</dbReference>
<name>A0AAW8NE06_PSEOX</name>
<dbReference type="InterPro" id="IPR004888">
    <property type="entry name" value="Glycoside_hydrolase_63"/>
</dbReference>
<comment type="similarity">
    <text evidence="1">Belongs to the glycosyl hydrolase 63 family.</text>
</comment>
<organism evidence="5 6">
    <name type="scientific">Pseudarthrobacter oxydans</name>
    <name type="common">Arthrobacter oxydans</name>
    <dbReference type="NCBI Taxonomy" id="1671"/>
    <lineage>
        <taxon>Bacteria</taxon>
        <taxon>Bacillati</taxon>
        <taxon>Actinomycetota</taxon>
        <taxon>Actinomycetes</taxon>
        <taxon>Micrococcales</taxon>
        <taxon>Micrococcaceae</taxon>
        <taxon>Pseudarthrobacter</taxon>
    </lineage>
</organism>
<evidence type="ECO:0000313" key="5">
    <source>
        <dbReference type="EMBL" id="MDR7165823.1"/>
    </source>
</evidence>
<dbReference type="SUPFAM" id="SSF48208">
    <property type="entry name" value="Six-hairpin glycosidases"/>
    <property type="match status" value="1"/>
</dbReference>
<dbReference type="PANTHER" id="PTHR10412">
    <property type="entry name" value="MANNOSYL-OLIGOSACCHARIDE GLUCOSIDASE"/>
    <property type="match status" value="1"/>
</dbReference>
<dbReference type="InterPro" id="IPR012341">
    <property type="entry name" value="6hp_glycosidase-like_sf"/>
</dbReference>
<protein>
    <recommendedName>
        <fullName evidence="4">Mannosylglycerate hydrolase MGH1-like glycoside hydrolase domain-containing protein</fullName>
    </recommendedName>
</protein>
<evidence type="ECO:0000256" key="2">
    <source>
        <dbReference type="ARBA" id="ARBA00022801"/>
    </source>
</evidence>
<sequence>MSQAPEGNSGDSYPIRTLEELGSRARDVLAANDIGTMVTAAPNLYPHMWSWDAAFVATGLSTVSVARALQELDYLVAAQWKSGMIPHIVFSDVPGYFPDVDRWGTRGVAPEGVQSSGICQPPVHATMLRRIVERATAAGGEDARLAEEFTRRTLPHWVDWHAWLRSARGGDGSGLLTIYHGWESGMDNSPRFDGPYSRVQPGDMEPFVRTDTLKVTDHSQRPSDEEYGRYLWLVQQMADVGFDDARLPAVMSFQVRDVFMSAIFAAASEDLAVLAEQFGLPEEAPQLRQWAREFRDGVDATVDEETGLARDRDVLTGEWIGPPTIAGFAPLVSTADQALLDRQLEIFEGPDWTGDPRLAFPLPASTSTTYEGLKPRQYWRGPVWPVMNWYLAHCLRRRGDRKRYHQLCEASLAQLMEGHFGEYYEPFTGEPLGSMDQSWTAAVALEWLADPGNG</sequence>
<comment type="caution">
    <text evidence="5">The sequence shown here is derived from an EMBL/GenBank/DDBJ whole genome shotgun (WGS) entry which is preliminary data.</text>
</comment>
<dbReference type="RefSeq" id="WP_310114250.1">
    <property type="nucleotide sequence ID" value="NZ_JAVDTN010000019.1"/>
</dbReference>
<dbReference type="InterPro" id="IPR008928">
    <property type="entry name" value="6-hairpin_glycosidase_sf"/>
</dbReference>
<feature type="domain" description="Mannosylglycerate hydrolase MGH1-like glycoside hydrolase" evidence="4">
    <location>
        <begin position="45"/>
        <end position="440"/>
    </location>
</feature>
<evidence type="ECO:0000313" key="6">
    <source>
        <dbReference type="Proteomes" id="UP001262032"/>
    </source>
</evidence>
<dbReference type="GO" id="GO:0004573">
    <property type="term" value="F:Glc3Man9GlcNAc2 oligosaccharide glucosidase activity"/>
    <property type="evidence" value="ECO:0007669"/>
    <property type="project" value="InterPro"/>
</dbReference>
<dbReference type="Gene3D" id="1.50.10.10">
    <property type="match status" value="1"/>
</dbReference>
<keyword evidence="2" id="KW-0378">Hydrolase</keyword>
<dbReference type="PANTHER" id="PTHR10412:SF11">
    <property type="entry name" value="MANNOSYL-OLIGOSACCHARIDE GLUCOSIDASE"/>
    <property type="match status" value="1"/>
</dbReference>
<reference evidence="5" key="1">
    <citation type="submission" date="2023-07" db="EMBL/GenBank/DDBJ databases">
        <title>Sorghum-associated microbial communities from plants grown in Nebraska, USA.</title>
        <authorList>
            <person name="Schachtman D."/>
        </authorList>
    </citation>
    <scope>NUCLEOTIDE SEQUENCE</scope>
    <source>
        <strain evidence="5">BE261</strain>
    </source>
</reference>
<gene>
    <name evidence="5" type="ORF">J2X12_003877</name>
</gene>
<keyword evidence="3" id="KW-0326">Glycosidase</keyword>
<dbReference type="Proteomes" id="UP001262032">
    <property type="component" value="Unassembled WGS sequence"/>
</dbReference>
<dbReference type="InterPro" id="IPR054491">
    <property type="entry name" value="MGH1-like_GH"/>
</dbReference>
<evidence type="ECO:0000256" key="1">
    <source>
        <dbReference type="ARBA" id="ARBA00010833"/>
    </source>
</evidence>
<dbReference type="GO" id="GO:0009311">
    <property type="term" value="P:oligosaccharide metabolic process"/>
    <property type="evidence" value="ECO:0007669"/>
    <property type="project" value="InterPro"/>
</dbReference>
<dbReference type="EMBL" id="JAVDWN010000019">
    <property type="protein sequence ID" value="MDR7165823.1"/>
    <property type="molecule type" value="Genomic_DNA"/>
</dbReference>
<dbReference type="AlphaFoldDB" id="A0AAW8NE06"/>
<dbReference type="GeneID" id="97424312"/>
<evidence type="ECO:0000259" key="4">
    <source>
        <dbReference type="Pfam" id="PF22422"/>
    </source>
</evidence>
<proteinExistence type="inferred from homology"/>
<accession>A0AAW8NE06</accession>